<dbReference type="SUPFAM" id="SSF49899">
    <property type="entry name" value="Concanavalin A-like lectins/glucanases"/>
    <property type="match status" value="1"/>
</dbReference>
<keyword evidence="2" id="KW-0472">Membrane</keyword>
<keyword evidence="2" id="KW-0812">Transmembrane</keyword>
<evidence type="ECO:0000313" key="3">
    <source>
        <dbReference type="EMBL" id="GHO93566.1"/>
    </source>
</evidence>
<feature type="compositionally biased region" description="Polar residues" evidence="1">
    <location>
        <begin position="35"/>
        <end position="46"/>
    </location>
</feature>
<evidence type="ECO:0008006" key="5">
    <source>
        <dbReference type="Google" id="ProtNLM"/>
    </source>
</evidence>
<feature type="region of interest" description="Disordered" evidence="1">
    <location>
        <begin position="106"/>
        <end position="131"/>
    </location>
</feature>
<feature type="compositionally biased region" description="Polar residues" evidence="1">
    <location>
        <begin position="1"/>
        <end position="14"/>
    </location>
</feature>
<sequence length="329" mass="34923">MSASSSTPPLQAASTGYGVDPYHVPPPLYDPYKAQTGTPPYGSTTEYAPPPPPSYSTPVTPPPFGDTQPPLPSQRNQKKRTLVIVGIVVLALILVGEGFVLFSSSRPAPPKPQATATPAGVTPTAQQNQNPYGALGGTLVASDPMRDNSKGYKWDEATMNDDKNHSQQVCTFKDGAYHLTSSAKGGLICDPEAPALTISNLVFEANLTINKGNETGLTIRVDQTKATNYLFYIDTQGNYGIGIENPNAANQNDQYKSLNQGKNAAIKIGLNQSNLLAIAANGDTMSVYVNGQFVASVQDKTYSSGQIGIYAYGDTGCDIAVSNVRVWKL</sequence>
<feature type="transmembrane region" description="Helical" evidence="2">
    <location>
        <begin position="82"/>
        <end position="102"/>
    </location>
</feature>
<dbReference type="Gene3D" id="2.60.120.560">
    <property type="entry name" value="Exo-inulinase, domain 1"/>
    <property type="match status" value="1"/>
</dbReference>
<name>A0A8J3IFJ2_9CHLR</name>
<dbReference type="InterPro" id="IPR013320">
    <property type="entry name" value="ConA-like_dom_sf"/>
</dbReference>
<evidence type="ECO:0000313" key="4">
    <source>
        <dbReference type="Proteomes" id="UP000597444"/>
    </source>
</evidence>
<reference evidence="3" key="1">
    <citation type="submission" date="2020-10" db="EMBL/GenBank/DDBJ databases">
        <title>Taxonomic study of unclassified bacteria belonging to the class Ktedonobacteria.</title>
        <authorList>
            <person name="Yabe S."/>
            <person name="Wang C.M."/>
            <person name="Zheng Y."/>
            <person name="Sakai Y."/>
            <person name="Cavaletti L."/>
            <person name="Monciardini P."/>
            <person name="Donadio S."/>
        </authorList>
    </citation>
    <scope>NUCLEOTIDE SEQUENCE</scope>
    <source>
        <strain evidence="3">ID150040</strain>
    </source>
</reference>
<dbReference type="RefSeq" id="WP_220204343.1">
    <property type="nucleotide sequence ID" value="NZ_BNJK01000001.1"/>
</dbReference>
<evidence type="ECO:0000256" key="2">
    <source>
        <dbReference type="SAM" id="Phobius"/>
    </source>
</evidence>
<dbReference type="EMBL" id="BNJK01000001">
    <property type="protein sequence ID" value="GHO93566.1"/>
    <property type="molecule type" value="Genomic_DNA"/>
</dbReference>
<keyword evidence="2" id="KW-1133">Transmembrane helix</keyword>
<feature type="compositionally biased region" description="Pro residues" evidence="1">
    <location>
        <begin position="48"/>
        <end position="72"/>
    </location>
</feature>
<feature type="compositionally biased region" description="Low complexity" evidence="1">
    <location>
        <begin position="113"/>
        <end position="127"/>
    </location>
</feature>
<protein>
    <recommendedName>
        <fullName evidence="5">3-keto-disaccharide hydrolase domain-containing protein</fullName>
    </recommendedName>
</protein>
<dbReference type="Proteomes" id="UP000597444">
    <property type="component" value="Unassembled WGS sequence"/>
</dbReference>
<gene>
    <name evidence="3" type="ORF">KSF_036140</name>
</gene>
<feature type="region of interest" description="Disordered" evidence="1">
    <location>
        <begin position="1"/>
        <end position="76"/>
    </location>
</feature>
<proteinExistence type="predicted"/>
<comment type="caution">
    <text evidence="3">The sequence shown here is derived from an EMBL/GenBank/DDBJ whole genome shotgun (WGS) entry which is preliminary data.</text>
</comment>
<evidence type="ECO:0000256" key="1">
    <source>
        <dbReference type="SAM" id="MobiDB-lite"/>
    </source>
</evidence>
<organism evidence="3 4">
    <name type="scientific">Reticulibacter mediterranei</name>
    <dbReference type="NCBI Taxonomy" id="2778369"/>
    <lineage>
        <taxon>Bacteria</taxon>
        <taxon>Bacillati</taxon>
        <taxon>Chloroflexota</taxon>
        <taxon>Ktedonobacteria</taxon>
        <taxon>Ktedonobacterales</taxon>
        <taxon>Reticulibacteraceae</taxon>
        <taxon>Reticulibacter</taxon>
    </lineage>
</organism>
<accession>A0A8J3IFJ2</accession>
<keyword evidence="4" id="KW-1185">Reference proteome</keyword>
<dbReference type="AlphaFoldDB" id="A0A8J3IFJ2"/>